<gene>
    <name evidence="2" type="ORF">SCHCODRAFT_237350</name>
</gene>
<accession>D8QFD0</accession>
<dbReference type="Proteomes" id="UP000007431">
    <property type="component" value="Unassembled WGS sequence"/>
</dbReference>
<evidence type="ECO:0000256" key="1">
    <source>
        <dbReference type="SAM" id="MobiDB-lite"/>
    </source>
</evidence>
<feature type="region of interest" description="Disordered" evidence="1">
    <location>
        <begin position="34"/>
        <end position="90"/>
    </location>
</feature>
<feature type="compositionally biased region" description="Basic residues" evidence="1">
    <location>
        <begin position="257"/>
        <end position="271"/>
    </location>
</feature>
<dbReference type="VEuPathDB" id="FungiDB:SCHCODRAFT_02636695"/>
<protein>
    <submittedName>
        <fullName evidence="2">Uncharacterized protein</fullName>
    </submittedName>
</protein>
<dbReference type="PANTHER" id="PTHR48125">
    <property type="entry name" value="LP07818P1"/>
    <property type="match status" value="1"/>
</dbReference>
<dbReference type="eggNOG" id="ENOG502QQEE">
    <property type="taxonomic scope" value="Eukaryota"/>
</dbReference>
<dbReference type="InParanoid" id="D8QFD0"/>
<feature type="compositionally biased region" description="Pro residues" evidence="1">
    <location>
        <begin position="43"/>
        <end position="55"/>
    </location>
</feature>
<feature type="compositionally biased region" description="Basic and acidic residues" evidence="1">
    <location>
        <begin position="447"/>
        <end position="473"/>
    </location>
</feature>
<feature type="compositionally biased region" description="Pro residues" evidence="1">
    <location>
        <begin position="403"/>
        <end position="415"/>
    </location>
</feature>
<name>D8QFD0_SCHCM</name>
<keyword evidence="3" id="KW-1185">Reference proteome</keyword>
<feature type="compositionally biased region" description="Pro residues" evidence="1">
    <location>
        <begin position="507"/>
        <end position="525"/>
    </location>
</feature>
<feature type="compositionally biased region" description="Pro residues" evidence="1">
    <location>
        <begin position="427"/>
        <end position="437"/>
    </location>
</feature>
<evidence type="ECO:0000313" key="2">
    <source>
        <dbReference type="EMBL" id="EFI93387.1"/>
    </source>
</evidence>
<sequence length="604" mass="65544">MAPKDSKVPTLTDAADWPLWRLRVTDALNRDDLTSVVTGSEKSPPPEIAVTPPTPTTSSPPSTSPGAPATTTTSTGSGSSSTTHQVARRETWSWRNARALSTIREHLSNDIALELHEYQHASELWEKLVEKFEQTNTSEMAVTELIKIFRAKLADGDDGDVSREAMSAHIHRVRQSVTQLATLGYPLNANLVPLILLASLPSSEKWKIVSSGISAGSSKAAPLTLSYVEAKLMAQVTSKEDSDDEQAYAASSSRVPPPRKPKDKGKKKGKGKATCVIHGEGHSTEECKTIIGQKEKALKKRKERAAEKAKANKVKDSDSDSDSDVDDTHVTVSRRAYKKISAYWEDFGKYFRLPPKDTPAPGAGSDSEDDDDDNAPAQPPAAGSVGAPRPPTPEPVGDDRPPLPDSDGPPPPPRPPKTRIPRRSLPPATPPPAPAPAAGPSRRPGLRKPEERTANQHKDQGYINARERQENHRKVSAQQRKQHEANIRAREQQLEENRRRREQPPQAEAPPPPPAPAPEPEPAPAPTQGGGDPPGQPDEEGESVNFAFLNDELFAGAASGGRSSSGARKIPTTWKQAMASPERNNRYSTSRKTEVLRVLRFFSS</sequence>
<feature type="compositionally biased region" description="Low complexity" evidence="1">
    <location>
        <begin position="555"/>
        <end position="568"/>
    </location>
</feature>
<reference evidence="2 3" key="1">
    <citation type="journal article" date="2010" name="Nat. Biotechnol.">
        <title>Genome sequence of the model mushroom Schizophyllum commune.</title>
        <authorList>
            <person name="Ohm R.A."/>
            <person name="de Jong J.F."/>
            <person name="Lugones L.G."/>
            <person name="Aerts A."/>
            <person name="Kothe E."/>
            <person name="Stajich J.E."/>
            <person name="de Vries R.P."/>
            <person name="Record E."/>
            <person name="Levasseur A."/>
            <person name="Baker S.E."/>
            <person name="Bartholomew K.A."/>
            <person name="Coutinho P.M."/>
            <person name="Erdmann S."/>
            <person name="Fowler T.J."/>
            <person name="Gathman A.C."/>
            <person name="Lombard V."/>
            <person name="Henrissat B."/>
            <person name="Knabe N."/>
            <person name="Kuees U."/>
            <person name="Lilly W.W."/>
            <person name="Lindquist E."/>
            <person name="Lucas S."/>
            <person name="Magnuson J.K."/>
            <person name="Piumi F."/>
            <person name="Raudaskoski M."/>
            <person name="Salamov A."/>
            <person name="Schmutz J."/>
            <person name="Schwarze F.W.M.R."/>
            <person name="vanKuyk P.A."/>
            <person name="Horton J.S."/>
            <person name="Grigoriev I.V."/>
            <person name="Woesten H.A.B."/>
        </authorList>
    </citation>
    <scope>NUCLEOTIDE SEQUENCE [LARGE SCALE GENOMIC DNA]</scope>
    <source>
        <strain evidence="3">H4-8 / FGSC 9210</strain>
    </source>
</reference>
<feature type="compositionally biased region" description="Basic and acidic residues" evidence="1">
    <location>
        <begin position="481"/>
        <end position="503"/>
    </location>
</feature>
<dbReference type="PANTHER" id="PTHR48125:SF10">
    <property type="entry name" value="OS12G0136300 PROTEIN"/>
    <property type="match status" value="1"/>
</dbReference>
<dbReference type="AlphaFoldDB" id="D8QFD0"/>
<organism evidence="3">
    <name type="scientific">Schizophyllum commune (strain H4-8 / FGSC 9210)</name>
    <name type="common">Split gill fungus</name>
    <dbReference type="NCBI Taxonomy" id="578458"/>
    <lineage>
        <taxon>Eukaryota</taxon>
        <taxon>Fungi</taxon>
        <taxon>Dikarya</taxon>
        <taxon>Basidiomycota</taxon>
        <taxon>Agaricomycotina</taxon>
        <taxon>Agaricomycetes</taxon>
        <taxon>Agaricomycetidae</taxon>
        <taxon>Agaricales</taxon>
        <taxon>Schizophyllaceae</taxon>
        <taxon>Schizophyllum</taxon>
    </lineage>
</organism>
<feature type="region of interest" description="Disordered" evidence="1">
    <location>
        <begin position="301"/>
        <end position="336"/>
    </location>
</feature>
<proteinExistence type="predicted"/>
<feature type="compositionally biased region" description="Low complexity" evidence="1">
    <location>
        <begin position="56"/>
        <end position="83"/>
    </location>
</feature>
<dbReference type="EMBL" id="GL377311">
    <property type="protein sequence ID" value="EFI93387.1"/>
    <property type="molecule type" value="Genomic_DNA"/>
</dbReference>
<dbReference type="OMA" id="PVACTIT"/>
<feature type="region of interest" description="Disordered" evidence="1">
    <location>
        <begin position="238"/>
        <end position="277"/>
    </location>
</feature>
<evidence type="ECO:0000313" key="3">
    <source>
        <dbReference type="Proteomes" id="UP000007431"/>
    </source>
</evidence>
<dbReference type="Pfam" id="PF14223">
    <property type="entry name" value="Retrotran_gag_2"/>
    <property type="match status" value="1"/>
</dbReference>
<feature type="region of interest" description="Disordered" evidence="1">
    <location>
        <begin position="350"/>
        <end position="590"/>
    </location>
</feature>
<dbReference type="HOGENOM" id="CLU_452098_0_0_1"/>
<feature type="compositionally biased region" description="Basic and acidic residues" evidence="1">
    <location>
        <begin position="304"/>
        <end position="318"/>
    </location>
</feature>